<keyword evidence="2" id="KW-1185">Reference proteome</keyword>
<dbReference type="OrthoDB" id="1015236at2"/>
<dbReference type="EMBL" id="ACLR01000040">
    <property type="protein sequence ID" value="EEK17540.1"/>
    <property type="molecule type" value="Genomic_DNA"/>
</dbReference>
<reference evidence="1 2" key="1">
    <citation type="submission" date="2009-04" db="EMBL/GenBank/DDBJ databases">
        <authorList>
            <person name="Sebastian Y."/>
            <person name="Madupu R."/>
            <person name="Durkin A.S."/>
            <person name="Torralba M."/>
            <person name="Methe B."/>
            <person name="Sutton G.G."/>
            <person name="Strausberg R.L."/>
            <person name="Nelson K.E."/>
        </authorList>
    </citation>
    <scope>NUCLEOTIDE SEQUENCE [LARGE SCALE GENOMIC DNA]</scope>
    <source>
        <strain evidence="1 2">60-3</strain>
    </source>
</reference>
<comment type="caution">
    <text evidence="1">The sequence shown here is derived from an EMBL/GenBank/DDBJ whole genome shotgun (WGS) entry which is preliminary data.</text>
</comment>
<dbReference type="STRING" id="596327.PORUE0001_0526"/>
<evidence type="ECO:0000313" key="1">
    <source>
        <dbReference type="EMBL" id="EEK17540.1"/>
    </source>
</evidence>
<organism evidence="1 2">
    <name type="scientific">Porphyromonas uenonis 60-3</name>
    <dbReference type="NCBI Taxonomy" id="596327"/>
    <lineage>
        <taxon>Bacteria</taxon>
        <taxon>Pseudomonadati</taxon>
        <taxon>Bacteroidota</taxon>
        <taxon>Bacteroidia</taxon>
        <taxon>Bacteroidales</taxon>
        <taxon>Porphyromonadaceae</taxon>
        <taxon>Porphyromonas</taxon>
    </lineage>
</organism>
<sequence length="105" mass="12183">MNQSPVDPQVQLLLLQALLARRDETNRNEVYLSHTELEVLLQIPRTSIELAVQRGKLEPVNSTPQYSYNAVLSAIEMRDLEPLVTEQERTDILERLRAYRQLINL</sequence>
<dbReference type="RefSeq" id="WP_007364652.1">
    <property type="nucleotide sequence ID" value="NZ_ACLR01000040.1"/>
</dbReference>
<proteinExistence type="predicted"/>
<name>C2M9R2_9PORP</name>
<protein>
    <submittedName>
        <fullName evidence="1">Uncharacterized protein</fullName>
    </submittedName>
</protein>
<dbReference type="AlphaFoldDB" id="C2M9R2"/>
<dbReference type="Proteomes" id="UP000003303">
    <property type="component" value="Unassembled WGS sequence"/>
</dbReference>
<evidence type="ECO:0000313" key="2">
    <source>
        <dbReference type="Proteomes" id="UP000003303"/>
    </source>
</evidence>
<gene>
    <name evidence="1" type="ORF">PORUE0001_0526</name>
</gene>
<accession>C2M9R2</accession>